<dbReference type="InterPro" id="IPR012676">
    <property type="entry name" value="TGS-like"/>
</dbReference>
<feature type="coiled-coil region" evidence="5">
    <location>
        <begin position="130"/>
        <end position="157"/>
    </location>
</feature>
<feature type="domain" description="OBG-type G" evidence="6">
    <location>
        <begin position="3"/>
        <end position="256"/>
    </location>
</feature>
<dbReference type="Pfam" id="PF06071">
    <property type="entry name" value="YchF-GTPase_C"/>
    <property type="match status" value="1"/>
</dbReference>
<dbReference type="PROSITE" id="PS51710">
    <property type="entry name" value="G_OBG"/>
    <property type="match status" value="1"/>
</dbReference>
<dbReference type="PROSITE" id="PS51880">
    <property type="entry name" value="TGS"/>
    <property type="match status" value="1"/>
</dbReference>
<dbReference type="InterPro" id="IPR041706">
    <property type="entry name" value="YchF_N"/>
</dbReference>
<evidence type="ECO:0000256" key="1">
    <source>
        <dbReference type="ARBA" id="ARBA00001946"/>
    </source>
</evidence>
<dbReference type="PIRSF" id="PIRSF006641">
    <property type="entry name" value="CHP00092"/>
    <property type="match status" value="1"/>
</dbReference>
<keyword evidence="3" id="KW-0547">Nucleotide-binding</keyword>
<dbReference type="PANTHER" id="PTHR23305:SF18">
    <property type="entry name" value="OBG-TYPE G DOMAIN-CONTAINING PROTEIN"/>
    <property type="match status" value="1"/>
</dbReference>
<dbReference type="SUPFAM" id="SSF81271">
    <property type="entry name" value="TGS-like"/>
    <property type="match status" value="1"/>
</dbReference>
<evidence type="ECO:0000256" key="3">
    <source>
        <dbReference type="ARBA" id="ARBA00022741"/>
    </source>
</evidence>
<dbReference type="InterPro" id="IPR027417">
    <property type="entry name" value="P-loop_NTPase"/>
</dbReference>
<dbReference type="InterPro" id="IPR013029">
    <property type="entry name" value="YchF_C"/>
</dbReference>
<proteinExistence type="inferred from homology"/>
<dbReference type="AlphaFoldDB" id="A0A381QYR3"/>
<dbReference type="Pfam" id="PF01926">
    <property type="entry name" value="MMR_HSR1"/>
    <property type="match status" value="1"/>
</dbReference>
<evidence type="ECO:0000259" key="7">
    <source>
        <dbReference type="PROSITE" id="PS51880"/>
    </source>
</evidence>
<evidence type="ECO:0000256" key="4">
    <source>
        <dbReference type="ARBA" id="ARBA00022840"/>
    </source>
</evidence>
<dbReference type="InterPro" id="IPR023192">
    <property type="entry name" value="TGS-like_dom_sf"/>
</dbReference>
<evidence type="ECO:0000256" key="2">
    <source>
        <dbReference type="ARBA" id="ARBA00022723"/>
    </source>
</evidence>
<organism evidence="8">
    <name type="scientific">marine metagenome</name>
    <dbReference type="NCBI Taxonomy" id="408172"/>
    <lineage>
        <taxon>unclassified sequences</taxon>
        <taxon>metagenomes</taxon>
        <taxon>ecological metagenomes</taxon>
    </lineage>
</organism>
<dbReference type="InterPro" id="IPR004396">
    <property type="entry name" value="ATPase_YchF/OLA1"/>
</dbReference>
<dbReference type="InterPro" id="IPR006073">
    <property type="entry name" value="GTP-bd"/>
</dbReference>
<dbReference type="InterPro" id="IPR031167">
    <property type="entry name" value="G_OBG"/>
</dbReference>
<dbReference type="GO" id="GO:0005525">
    <property type="term" value="F:GTP binding"/>
    <property type="evidence" value="ECO:0007669"/>
    <property type="project" value="InterPro"/>
</dbReference>
<feature type="domain" description="TGS" evidence="7">
    <location>
        <begin position="278"/>
        <end position="361"/>
    </location>
</feature>
<keyword evidence="2" id="KW-0479">Metal-binding</keyword>
<dbReference type="PANTHER" id="PTHR23305">
    <property type="entry name" value="OBG GTPASE FAMILY"/>
    <property type="match status" value="1"/>
</dbReference>
<dbReference type="EMBL" id="UINC01001516">
    <property type="protein sequence ID" value="SUZ82643.1"/>
    <property type="molecule type" value="Genomic_DNA"/>
</dbReference>
<dbReference type="CDD" id="cd04867">
    <property type="entry name" value="TGS_YchF_OLA1"/>
    <property type="match status" value="1"/>
</dbReference>
<dbReference type="Gene3D" id="1.10.150.300">
    <property type="entry name" value="TGS-like domain"/>
    <property type="match status" value="1"/>
</dbReference>
<dbReference type="InterPro" id="IPR004095">
    <property type="entry name" value="TGS"/>
</dbReference>
<dbReference type="GO" id="GO:0005737">
    <property type="term" value="C:cytoplasm"/>
    <property type="evidence" value="ECO:0007669"/>
    <property type="project" value="TreeGrafter"/>
</dbReference>
<dbReference type="FunFam" id="1.10.150.300:FF:000001">
    <property type="entry name" value="Ribosome-binding ATPase YchF"/>
    <property type="match status" value="1"/>
</dbReference>
<dbReference type="PRINTS" id="PR00326">
    <property type="entry name" value="GTP1OBG"/>
</dbReference>
<accession>A0A381QYR3</accession>
<dbReference type="SUPFAM" id="SSF52540">
    <property type="entry name" value="P-loop containing nucleoside triphosphate hydrolases"/>
    <property type="match status" value="1"/>
</dbReference>
<dbReference type="Gene3D" id="3.10.20.30">
    <property type="match status" value="1"/>
</dbReference>
<reference evidence="8" key="1">
    <citation type="submission" date="2018-05" db="EMBL/GenBank/DDBJ databases">
        <authorList>
            <person name="Lanie J.A."/>
            <person name="Ng W.-L."/>
            <person name="Kazmierczak K.M."/>
            <person name="Andrzejewski T.M."/>
            <person name="Davidsen T.M."/>
            <person name="Wayne K.J."/>
            <person name="Tettelin H."/>
            <person name="Glass J.I."/>
            <person name="Rusch D."/>
            <person name="Podicherti R."/>
            <person name="Tsui H.-C.T."/>
            <person name="Winkler M.E."/>
        </authorList>
    </citation>
    <scope>NUCLEOTIDE SEQUENCE</scope>
</reference>
<evidence type="ECO:0000259" key="6">
    <source>
        <dbReference type="PROSITE" id="PS51710"/>
    </source>
</evidence>
<sequence>MALEVGIVGLPNIGKSTLFSALTKVQAEAANYPFCTIDPNIGIVKLRDPRMNRLTELVTPDSIVPATLQVVDIAGLVKGASQGEGLGNKFLSHIRQVHAVAHVVRCFEDPNVVHVDGKIDPVGDVEVIQTELILSDLEQTERKIERLSRQIKSDRSLAAQMPVFERLRDYLGEGKFARRMEISEDDKALVAELNLLTMKPYLYIANISEDGLKNPEVHLQQLNELAAEEGVEVIPICAQVEAELAEMEDEESELFMEELGIDSSGLDRLTHSGYRMLEQITYFTAGKQEVRAWEIRKGTTAPEAAGRIHTDFEKGFIRAEVFHFDDINRLGSESSVKEAGKWRLEGRDYVVQDGDIMHFRFNV</sequence>
<evidence type="ECO:0000256" key="5">
    <source>
        <dbReference type="SAM" id="Coils"/>
    </source>
</evidence>
<protein>
    <recommendedName>
        <fullName evidence="9">OBG-type G domain-containing protein</fullName>
    </recommendedName>
</protein>
<dbReference type="GO" id="GO:0016887">
    <property type="term" value="F:ATP hydrolysis activity"/>
    <property type="evidence" value="ECO:0007669"/>
    <property type="project" value="InterPro"/>
</dbReference>
<keyword evidence="4" id="KW-0067">ATP-binding</keyword>
<dbReference type="HAMAP" id="MF_00944">
    <property type="entry name" value="YchF_OLA1_ATPase"/>
    <property type="match status" value="1"/>
</dbReference>
<dbReference type="NCBIfam" id="TIGR00092">
    <property type="entry name" value="redox-regulated ATPase YchF"/>
    <property type="match status" value="1"/>
</dbReference>
<gene>
    <name evidence="8" type="ORF">METZ01_LOCUS35497</name>
</gene>
<keyword evidence="5" id="KW-0175">Coiled coil</keyword>
<comment type="cofactor">
    <cofactor evidence="1">
        <name>Mg(2+)</name>
        <dbReference type="ChEBI" id="CHEBI:18420"/>
    </cofactor>
</comment>
<dbReference type="CDD" id="cd01900">
    <property type="entry name" value="YchF"/>
    <property type="match status" value="1"/>
</dbReference>
<dbReference type="FunFam" id="3.10.20.30:FF:000001">
    <property type="entry name" value="Ribosome-binding ATPase YchF"/>
    <property type="match status" value="1"/>
</dbReference>
<dbReference type="Gene3D" id="3.40.50.300">
    <property type="entry name" value="P-loop containing nucleotide triphosphate hydrolases"/>
    <property type="match status" value="1"/>
</dbReference>
<evidence type="ECO:0000313" key="8">
    <source>
        <dbReference type="EMBL" id="SUZ82643.1"/>
    </source>
</evidence>
<dbReference type="InterPro" id="IPR012675">
    <property type="entry name" value="Beta-grasp_dom_sf"/>
</dbReference>
<dbReference type="GO" id="GO:0005524">
    <property type="term" value="F:ATP binding"/>
    <property type="evidence" value="ECO:0007669"/>
    <property type="project" value="UniProtKB-KW"/>
</dbReference>
<evidence type="ECO:0008006" key="9">
    <source>
        <dbReference type="Google" id="ProtNLM"/>
    </source>
</evidence>
<dbReference type="GO" id="GO:0046872">
    <property type="term" value="F:metal ion binding"/>
    <property type="evidence" value="ECO:0007669"/>
    <property type="project" value="UniProtKB-KW"/>
</dbReference>
<name>A0A381QYR3_9ZZZZ</name>